<evidence type="ECO:0000256" key="4">
    <source>
        <dbReference type="HAMAP-Rule" id="MF_00080"/>
    </source>
</evidence>
<dbReference type="GO" id="GO:0016020">
    <property type="term" value="C:membrane"/>
    <property type="evidence" value="ECO:0007669"/>
    <property type="project" value="TreeGrafter"/>
</dbReference>
<evidence type="ECO:0000259" key="8">
    <source>
        <dbReference type="Pfam" id="PF05198"/>
    </source>
</evidence>
<dbReference type="Pfam" id="PF00707">
    <property type="entry name" value="IF3_C"/>
    <property type="match status" value="1"/>
</dbReference>
<dbReference type="InterPro" id="IPR019814">
    <property type="entry name" value="Translation_initiation_fac_3_N"/>
</dbReference>
<comment type="subunit">
    <text evidence="4 6">Monomer.</text>
</comment>
<evidence type="ECO:0000256" key="3">
    <source>
        <dbReference type="ARBA" id="ARBA00022917"/>
    </source>
</evidence>
<evidence type="ECO:0000256" key="5">
    <source>
        <dbReference type="NCBIfam" id="TIGR00168"/>
    </source>
</evidence>
<accession>A0A1H2UBR3</accession>
<dbReference type="InterPro" id="IPR019815">
    <property type="entry name" value="Translation_initiation_fac_3_C"/>
</dbReference>
<dbReference type="GO" id="GO:0003743">
    <property type="term" value="F:translation initiation factor activity"/>
    <property type="evidence" value="ECO:0007669"/>
    <property type="project" value="UniProtKB-UniRule"/>
</dbReference>
<dbReference type="SUPFAM" id="SSF55200">
    <property type="entry name" value="Translation initiation factor IF3, C-terminal domain"/>
    <property type="match status" value="1"/>
</dbReference>
<dbReference type="AlphaFoldDB" id="A0A1H2UBR3"/>
<evidence type="ECO:0000256" key="2">
    <source>
        <dbReference type="ARBA" id="ARBA00022540"/>
    </source>
</evidence>
<dbReference type="GO" id="GO:0043022">
    <property type="term" value="F:ribosome binding"/>
    <property type="evidence" value="ECO:0007669"/>
    <property type="project" value="UniProtKB-ARBA"/>
</dbReference>
<evidence type="ECO:0000313" key="9">
    <source>
        <dbReference type="EMBL" id="SDW53576.1"/>
    </source>
</evidence>
<evidence type="ECO:0000256" key="6">
    <source>
        <dbReference type="RuleBase" id="RU000646"/>
    </source>
</evidence>
<dbReference type="GO" id="GO:0005829">
    <property type="term" value="C:cytosol"/>
    <property type="evidence" value="ECO:0007669"/>
    <property type="project" value="TreeGrafter"/>
</dbReference>
<dbReference type="InterPro" id="IPR036788">
    <property type="entry name" value="T_IF-3_C_sf"/>
</dbReference>
<evidence type="ECO:0000313" key="10">
    <source>
        <dbReference type="Proteomes" id="UP000183076"/>
    </source>
</evidence>
<feature type="domain" description="Translation initiation factor 3 N-terminal" evidence="8">
    <location>
        <begin position="74"/>
        <end position="143"/>
    </location>
</feature>
<dbReference type="PANTHER" id="PTHR10938">
    <property type="entry name" value="TRANSLATION INITIATION FACTOR IF-3"/>
    <property type="match status" value="1"/>
</dbReference>
<dbReference type="Gene3D" id="3.10.20.80">
    <property type="entry name" value="Translation initiation factor 3 (IF-3), N-terminal domain"/>
    <property type="match status" value="1"/>
</dbReference>
<dbReference type="Pfam" id="PF05198">
    <property type="entry name" value="IF3_N"/>
    <property type="match status" value="1"/>
</dbReference>
<keyword evidence="3 4" id="KW-0648">Protein biosynthesis</keyword>
<reference evidence="10" key="1">
    <citation type="submission" date="2016-10" db="EMBL/GenBank/DDBJ databases">
        <authorList>
            <person name="Varghese N."/>
            <person name="Submissions S."/>
        </authorList>
    </citation>
    <scope>NUCLEOTIDE SEQUENCE [LARGE SCALE GENOMIC DNA]</scope>
    <source>
        <strain evidence="10">DSM 10014</strain>
    </source>
</reference>
<evidence type="ECO:0000256" key="1">
    <source>
        <dbReference type="ARBA" id="ARBA00005439"/>
    </source>
</evidence>
<feature type="domain" description="Translation initiation factor 3 C-terminal" evidence="7">
    <location>
        <begin position="150"/>
        <end position="234"/>
    </location>
</feature>
<dbReference type="InterPro" id="IPR019813">
    <property type="entry name" value="Translation_initiation_fac3_CS"/>
</dbReference>
<dbReference type="SUPFAM" id="SSF54364">
    <property type="entry name" value="Translation initiation factor IF3, N-terminal domain"/>
    <property type="match status" value="1"/>
</dbReference>
<dbReference type="InterPro" id="IPR001288">
    <property type="entry name" value="Translation_initiation_fac_3"/>
</dbReference>
<comment type="subcellular location">
    <subcellularLocation>
        <location evidence="4 6">Cytoplasm</location>
    </subcellularLocation>
</comment>
<dbReference type="GO" id="GO:0032790">
    <property type="term" value="P:ribosome disassembly"/>
    <property type="evidence" value="ECO:0007669"/>
    <property type="project" value="TreeGrafter"/>
</dbReference>
<dbReference type="Gene3D" id="3.30.110.10">
    <property type="entry name" value="Translation initiation factor 3 (IF-3), C-terminal domain"/>
    <property type="match status" value="1"/>
</dbReference>
<comment type="function">
    <text evidence="4 6">IF-3 binds to the 30S ribosomal subunit and shifts the equilibrium between 70S ribosomes and their 50S and 30S subunits in favor of the free subunits, thus enhancing the availability of 30S subunits on which protein synthesis initiation begins.</text>
</comment>
<dbReference type="PROSITE" id="PS00938">
    <property type="entry name" value="IF3"/>
    <property type="match status" value="1"/>
</dbReference>
<comment type="similarity">
    <text evidence="1 4 6">Belongs to the IF-3 family.</text>
</comment>
<keyword evidence="2 4" id="KW-0396">Initiation factor</keyword>
<dbReference type="NCBIfam" id="TIGR00168">
    <property type="entry name" value="infC"/>
    <property type="match status" value="1"/>
</dbReference>
<dbReference type="PANTHER" id="PTHR10938:SF0">
    <property type="entry name" value="TRANSLATION INITIATION FACTOR IF-3, MITOCHONDRIAL"/>
    <property type="match status" value="1"/>
</dbReference>
<dbReference type="FunFam" id="3.10.20.80:FF:000001">
    <property type="entry name" value="Translation initiation factor IF-3"/>
    <property type="match status" value="1"/>
</dbReference>
<evidence type="ECO:0000259" key="7">
    <source>
        <dbReference type="Pfam" id="PF00707"/>
    </source>
</evidence>
<sequence>MPTHSVKCAIRCFPLGKSPKNTRFYPVYAPFCDLKKTMSRFTFRARHQYNNQRTTIIARRPHNAPPQRDTGPRINENIRANEIRLIGADGENVGVVTPDRAMEMAVDAGLDLVEISPNANPPVCKIMDFGKFKYETQKREAEARKKQKIIEIKEVKFRPNTDTNDYDVKMRNVFKFLDNGDKVKITLRFRGREMAHQNLGRELLERVAEDTKEVGRVENFPKMEGRQMVMLIGPLPSK</sequence>
<proteinExistence type="inferred from homology"/>
<dbReference type="EMBL" id="FNNB01000002">
    <property type="protein sequence ID" value="SDW53576.1"/>
    <property type="molecule type" value="Genomic_DNA"/>
</dbReference>
<name>A0A1H2UBR3_9RHOB</name>
<dbReference type="FunFam" id="3.30.110.10:FF:000001">
    <property type="entry name" value="Translation initiation factor IF-3"/>
    <property type="match status" value="1"/>
</dbReference>
<dbReference type="STRING" id="60137.SAMN04488041_102456"/>
<dbReference type="HAMAP" id="MF_00080">
    <property type="entry name" value="IF_3"/>
    <property type="match status" value="1"/>
</dbReference>
<protein>
    <recommendedName>
        <fullName evidence="4 5">Translation initiation factor IF-3</fullName>
    </recommendedName>
</protein>
<keyword evidence="4" id="KW-0963">Cytoplasm</keyword>
<dbReference type="InterPro" id="IPR036787">
    <property type="entry name" value="T_IF-3_N_sf"/>
</dbReference>
<gene>
    <name evidence="4" type="primary">infC</name>
    <name evidence="9" type="ORF">SAMN04488041_102456</name>
</gene>
<dbReference type="Proteomes" id="UP000183076">
    <property type="component" value="Unassembled WGS sequence"/>
</dbReference>
<organism evidence="9 10">
    <name type="scientific">Sulfitobacter pontiacus</name>
    <dbReference type="NCBI Taxonomy" id="60137"/>
    <lineage>
        <taxon>Bacteria</taxon>
        <taxon>Pseudomonadati</taxon>
        <taxon>Pseudomonadota</taxon>
        <taxon>Alphaproteobacteria</taxon>
        <taxon>Rhodobacterales</taxon>
        <taxon>Roseobacteraceae</taxon>
        <taxon>Sulfitobacter</taxon>
    </lineage>
</organism>